<sequence length="94" mass="10237">MKNGITLLIASFLLALCILQKEARYGTATQGSVEKTYSSSPMSAKSGTISETPYSDELLTDSQTFEFVSADTTSSRLANQRLLQISANSKMLNY</sequence>
<protein>
    <submittedName>
        <fullName evidence="2">Uncharacterized protein</fullName>
    </submittedName>
</protein>
<organism evidence="2 3">
    <name type="scientific">Dyadobacter fermentans (strain ATCC 700827 / DSM 18053 / CIP 107007 / KCTC 52180 / NS114)</name>
    <dbReference type="NCBI Taxonomy" id="471854"/>
    <lineage>
        <taxon>Bacteria</taxon>
        <taxon>Pseudomonadati</taxon>
        <taxon>Bacteroidota</taxon>
        <taxon>Cytophagia</taxon>
        <taxon>Cytophagales</taxon>
        <taxon>Spirosomataceae</taxon>
        <taxon>Dyadobacter</taxon>
    </lineage>
</organism>
<dbReference type="Proteomes" id="UP000002011">
    <property type="component" value="Chromosome"/>
</dbReference>
<dbReference type="AlphaFoldDB" id="C6VXP6"/>
<dbReference type="KEGG" id="dfe:Dfer_3875"/>
<keyword evidence="3" id="KW-1185">Reference proteome</keyword>
<proteinExistence type="predicted"/>
<evidence type="ECO:0000313" key="2">
    <source>
        <dbReference type="EMBL" id="ACT95079.1"/>
    </source>
</evidence>
<dbReference type="EMBL" id="CP001619">
    <property type="protein sequence ID" value="ACT95079.1"/>
    <property type="molecule type" value="Genomic_DNA"/>
</dbReference>
<dbReference type="OrthoDB" id="959965at2"/>
<dbReference type="HOGENOM" id="CLU_2381545_0_0_10"/>
<accession>C6VXP6</accession>
<evidence type="ECO:0000256" key="1">
    <source>
        <dbReference type="SAM" id="MobiDB-lite"/>
    </source>
</evidence>
<gene>
    <name evidence="2" type="ordered locus">Dfer_3875</name>
</gene>
<dbReference type="RefSeq" id="WP_015813323.1">
    <property type="nucleotide sequence ID" value="NC_013037.1"/>
</dbReference>
<feature type="region of interest" description="Disordered" evidence="1">
    <location>
        <begin position="30"/>
        <end position="51"/>
    </location>
</feature>
<name>C6VXP6_DYAFD</name>
<evidence type="ECO:0000313" key="3">
    <source>
        <dbReference type="Proteomes" id="UP000002011"/>
    </source>
</evidence>
<reference evidence="2 3" key="1">
    <citation type="journal article" date="2009" name="Stand. Genomic Sci.">
        <title>Complete genome sequence of Dyadobacter fermentans type strain (NS114).</title>
        <authorList>
            <person name="Lang E."/>
            <person name="Lapidus A."/>
            <person name="Chertkov O."/>
            <person name="Brettin T."/>
            <person name="Detter J.C."/>
            <person name="Han C."/>
            <person name="Copeland A."/>
            <person name="Glavina Del Rio T."/>
            <person name="Nolan M."/>
            <person name="Chen F."/>
            <person name="Lucas S."/>
            <person name="Tice H."/>
            <person name="Cheng J.F."/>
            <person name="Land M."/>
            <person name="Hauser L."/>
            <person name="Chang Y.J."/>
            <person name="Jeffries C.D."/>
            <person name="Kopitz M."/>
            <person name="Bruce D."/>
            <person name="Goodwin L."/>
            <person name="Pitluck S."/>
            <person name="Ovchinnikova G."/>
            <person name="Pati A."/>
            <person name="Ivanova N."/>
            <person name="Mavrommatis K."/>
            <person name="Chen A."/>
            <person name="Palaniappan K."/>
            <person name="Chain P."/>
            <person name="Bristow J."/>
            <person name="Eisen J.A."/>
            <person name="Markowitz V."/>
            <person name="Hugenholtz P."/>
            <person name="Goker M."/>
            <person name="Rohde M."/>
            <person name="Kyrpides N.C."/>
            <person name="Klenk H.P."/>
        </authorList>
    </citation>
    <scope>NUCLEOTIDE SEQUENCE [LARGE SCALE GENOMIC DNA]</scope>
    <source>
        <strain evidence="3">ATCC 700827 / DSM 18053 / CIP 107007 / KCTC 52180 / NS114</strain>
    </source>
</reference>